<keyword evidence="2" id="KW-0808">Transferase</keyword>
<proteinExistence type="inferred from homology"/>
<dbReference type="InterPro" id="IPR007757">
    <property type="entry name" value="MT-A70-like"/>
</dbReference>
<evidence type="ECO:0000256" key="4">
    <source>
        <dbReference type="PROSITE-ProRule" id="PRU00489"/>
    </source>
</evidence>
<evidence type="ECO:0000256" key="3">
    <source>
        <dbReference type="ARBA" id="ARBA00022691"/>
    </source>
</evidence>
<keyword evidence="1 5" id="KW-0489">Methyltransferase</keyword>
<sequence length="186" mass="21330">MVQQLSYRTIYADPPWAEAGGGKIKRGADRHYALMKTKDIIALPVQKITAENAHLYLWVTNNFLKDGLVVMEAWGFTYKTTITWVKDRFGLGQYFRGQTEHCLFGVKGNLPYKIADGKRQQGRTVIDDTNPGLALFSPREEHSSKPIEMRKMIEKVSYDPMLELFAREKISGWDVWGNEVESDIEL</sequence>
<comment type="caution">
    <text evidence="5">The sequence shown here is derived from an EMBL/GenBank/DDBJ whole genome shotgun (WGS) entry which is preliminary data.</text>
</comment>
<dbReference type="PANTHER" id="PTHR12829">
    <property type="entry name" value="N6-ADENOSINE-METHYLTRANSFERASE"/>
    <property type="match status" value="1"/>
</dbReference>
<dbReference type="Pfam" id="PF05063">
    <property type="entry name" value="MT-A70"/>
    <property type="match status" value="1"/>
</dbReference>
<dbReference type="SUPFAM" id="SSF53335">
    <property type="entry name" value="S-adenosyl-L-methionine-dependent methyltransferases"/>
    <property type="match status" value="1"/>
</dbReference>
<name>A0A7C1SPV7_UNCC3</name>
<dbReference type="EMBL" id="DRHL01000072">
    <property type="protein sequence ID" value="HEB13595.1"/>
    <property type="molecule type" value="Genomic_DNA"/>
</dbReference>
<dbReference type="Proteomes" id="UP000885695">
    <property type="component" value="Unassembled WGS sequence"/>
</dbReference>
<protein>
    <submittedName>
        <fullName evidence="5">Methyltransferase</fullName>
    </submittedName>
</protein>
<evidence type="ECO:0000256" key="2">
    <source>
        <dbReference type="ARBA" id="ARBA00022679"/>
    </source>
</evidence>
<evidence type="ECO:0000256" key="1">
    <source>
        <dbReference type="ARBA" id="ARBA00022603"/>
    </source>
</evidence>
<dbReference type="Gene3D" id="3.40.50.150">
    <property type="entry name" value="Vaccinia Virus protein VP39"/>
    <property type="match status" value="1"/>
</dbReference>
<dbReference type="PANTHER" id="PTHR12829:SF7">
    <property type="entry name" value="N6-ADENOSINE-METHYLTRANSFERASE CATALYTIC SUBUNIT"/>
    <property type="match status" value="1"/>
</dbReference>
<dbReference type="PROSITE" id="PS51143">
    <property type="entry name" value="MT_A70"/>
    <property type="match status" value="1"/>
</dbReference>
<reference evidence="5" key="1">
    <citation type="journal article" date="2020" name="mSystems">
        <title>Genome- and Community-Level Interaction Insights into Carbon Utilization and Element Cycling Functions of Hydrothermarchaeota in Hydrothermal Sediment.</title>
        <authorList>
            <person name="Zhou Z."/>
            <person name="Liu Y."/>
            <person name="Xu W."/>
            <person name="Pan J."/>
            <person name="Luo Z.H."/>
            <person name="Li M."/>
        </authorList>
    </citation>
    <scope>NUCLEOTIDE SEQUENCE [LARGE SCALE GENOMIC DNA]</scope>
    <source>
        <strain evidence="5">HyVt-369</strain>
    </source>
</reference>
<accession>A0A7C1SPV7</accession>
<dbReference type="AlphaFoldDB" id="A0A7C1SPV7"/>
<gene>
    <name evidence="5" type="ORF">ENI13_01295</name>
</gene>
<dbReference type="InterPro" id="IPR029063">
    <property type="entry name" value="SAM-dependent_MTases_sf"/>
</dbReference>
<dbReference type="GO" id="GO:0008168">
    <property type="term" value="F:methyltransferase activity"/>
    <property type="evidence" value="ECO:0007669"/>
    <property type="project" value="UniProtKB-KW"/>
</dbReference>
<dbReference type="GO" id="GO:0032259">
    <property type="term" value="P:methylation"/>
    <property type="evidence" value="ECO:0007669"/>
    <property type="project" value="UniProtKB-KW"/>
</dbReference>
<comment type="similarity">
    <text evidence="4">Belongs to the MT-A70-like family.</text>
</comment>
<organism evidence="5">
    <name type="scientific">candidate division CPR3 bacterium</name>
    <dbReference type="NCBI Taxonomy" id="2268181"/>
    <lineage>
        <taxon>Bacteria</taxon>
        <taxon>Bacteria division CPR3</taxon>
    </lineage>
</organism>
<keyword evidence="3" id="KW-0949">S-adenosyl-L-methionine</keyword>
<evidence type="ECO:0000313" key="5">
    <source>
        <dbReference type="EMBL" id="HEB13595.1"/>
    </source>
</evidence>